<proteinExistence type="inferred from homology"/>
<dbReference type="Gene3D" id="3.40.50.10680">
    <property type="entry name" value="CofD-like domains"/>
    <property type="match status" value="1"/>
</dbReference>
<dbReference type="HAMAP" id="MF_00973">
    <property type="entry name" value="Gluconeogen_factor"/>
    <property type="match status" value="1"/>
</dbReference>
<dbReference type="PANTHER" id="PTHR30135:SF3">
    <property type="entry name" value="GLUCONEOGENESIS FACTOR-RELATED"/>
    <property type="match status" value="1"/>
</dbReference>
<dbReference type="EMBL" id="CP121208">
    <property type="protein sequence ID" value="WFM84208.1"/>
    <property type="molecule type" value="Genomic_DNA"/>
</dbReference>
<accession>A0ABY8G1S5</accession>
<dbReference type="InterPro" id="IPR002882">
    <property type="entry name" value="CofD"/>
</dbReference>
<keyword evidence="4" id="KW-1185">Reference proteome</keyword>
<keyword evidence="1 2" id="KW-0963">Cytoplasm</keyword>
<dbReference type="PANTHER" id="PTHR30135">
    <property type="entry name" value="UNCHARACTERIZED PROTEIN YVCK-RELATED"/>
    <property type="match status" value="1"/>
</dbReference>
<dbReference type="SUPFAM" id="SSF142338">
    <property type="entry name" value="CofD-like"/>
    <property type="match status" value="1"/>
</dbReference>
<name>A0ABY8G1S5_9ACTO</name>
<evidence type="ECO:0000313" key="3">
    <source>
        <dbReference type="EMBL" id="WFM84208.1"/>
    </source>
</evidence>
<comment type="subcellular location">
    <subcellularLocation>
        <location evidence="2">Cytoplasm</location>
    </subcellularLocation>
</comment>
<comment type="function">
    <text evidence="2">Required for morphogenesis under gluconeogenic growth conditions.</text>
</comment>
<evidence type="ECO:0000313" key="4">
    <source>
        <dbReference type="Proteomes" id="UP001215216"/>
    </source>
</evidence>
<dbReference type="InterPro" id="IPR038136">
    <property type="entry name" value="CofD-like_dom_sf"/>
</dbReference>
<sequence length="311" mass="33764">MREIGNAGRRVVAFGGGHGLYATLSALRILTRNITAIVTVADDGGSSGRLRQEMDILPPGDLRMALSALCDDSSWGLTWRDVLQHRFTTSGEMNGHSLGNLLIAAIWQEMGDSVRGLDLVGQLLSTHGRVLPMSAVPLQLTAQVERNGVVENIHGQSVIAKLGKSISKVALDPANPPARPEALRAIDEADWIVFGPGSWYTSVIPHLLVPDLQSAVSRTPARRMLVVNLVPDLETRAMSSADLVRSFHEYAPQIDLDVVLVDPSVVGNREELHEAARLCGARVLEWSVKRDVARHDPLTLAAAFREAFETI</sequence>
<dbReference type="NCBIfam" id="TIGR01826">
    <property type="entry name" value="CofD_related"/>
    <property type="match status" value="1"/>
</dbReference>
<protein>
    <recommendedName>
        <fullName evidence="2">Putative gluconeogenesis factor</fullName>
    </recommendedName>
</protein>
<evidence type="ECO:0000256" key="2">
    <source>
        <dbReference type="HAMAP-Rule" id="MF_00973"/>
    </source>
</evidence>
<dbReference type="Proteomes" id="UP001215216">
    <property type="component" value="Chromosome"/>
</dbReference>
<dbReference type="Pfam" id="PF01933">
    <property type="entry name" value="CofD"/>
    <property type="match status" value="1"/>
</dbReference>
<organism evidence="3 4">
    <name type="scientific">Arcanobacterium canis</name>
    <dbReference type="NCBI Taxonomy" id="999183"/>
    <lineage>
        <taxon>Bacteria</taxon>
        <taxon>Bacillati</taxon>
        <taxon>Actinomycetota</taxon>
        <taxon>Actinomycetes</taxon>
        <taxon>Actinomycetales</taxon>
        <taxon>Actinomycetaceae</taxon>
        <taxon>Arcanobacterium</taxon>
    </lineage>
</organism>
<gene>
    <name evidence="3" type="primary">yvcK</name>
    <name evidence="3" type="ORF">P7079_04085</name>
</gene>
<comment type="similarity">
    <text evidence="2">Belongs to the gluconeogenesis factor family.</text>
</comment>
<dbReference type="CDD" id="cd07187">
    <property type="entry name" value="YvcK_like"/>
    <property type="match status" value="1"/>
</dbReference>
<dbReference type="InterPro" id="IPR010119">
    <property type="entry name" value="Gluconeogen_factor"/>
</dbReference>
<reference evidence="3 4" key="1">
    <citation type="submission" date="2023-03" db="EMBL/GenBank/DDBJ databases">
        <title>Complete genome of Arcanobacterium canis strain DSM 25104 isolated in 2010 from a canine otitis externa in Germany.</title>
        <authorList>
            <person name="Borowiak M."/>
            <person name="Kreitlow A."/>
            <person name="Malorny B."/>
            <person name="Laemmler C."/>
            <person name="Prenger-Berninghoff E."/>
            <person name="Ploetz M."/>
            <person name="Abdulmawjood A."/>
        </authorList>
    </citation>
    <scope>NUCLEOTIDE SEQUENCE [LARGE SCALE GENOMIC DNA]</scope>
    <source>
        <strain evidence="3 4">DSM 25104</strain>
    </source>
</reference>
<evidence type="ECO:0000256" key="1">
    <source>
        <dbReference type="ARBA" id="ARBA00022490"/>
    </source>
</evidence>